<reference evidence="1 2" key="1">
    <citation type="journal article" date="2016" name="Nat. Commun.">
        <title>Thousands of microbial genomes shed light on interconnected biogeochemical processes in an aquifer system.</title>
        <authorList>
            <person name="Anantharaman K."/>
            <person name="Brown C.T."/>
            <person name="Hug L.A."/>
            <person name="Sharon I."/>
            <person name="Castelle C.J."/>
            <person name="Probst A.J."/>
            <person name="Thomas B.C."/>
            <person name="Singh A."/>
            <person name="Wilkins M.J."/>
            <person name="Karaoz U."/>
            <person name="Brodie E.L."/>
            <person name="Williams K.H."/>
            <person name="Hubbard S.S."/>
            <person name="Banfield J.F."/>
        </authorList>
    </citation>
    <scope>NUCLEOTIDE SEQUENCE [LARGE SCALE GENOMIC DNA]</scope>
</reference>
<dbReference type="EMBL" id="MGGM01000018">
    <property type="protein sequence ID" value="OGM29138.1"/>
    <property type="molecule type" value="Genomic_DNA"/>
</dbReference>
<evidence type="ECO:0008006" key="3">
    <source>
        <dbReference type="Google" id="ProtNLM"/>
    </source>
</evidence>
<dbReference type="InterPro" id="IPR036866">
    <property type="entry name" value="RibonucZ/Hydroxyglut_hydro"/>
</dbReference>
<gene>
    <name evidence="1" type="ORF">A2801_01835</name>
</gene>
<dbReference type="Proteomes" id="UP000177263">
    <property type="component" value="Unassembled WGS sequence"/>
</dbReference>
<dbReference type="Gene3D" id="3.60.15.10">
    <property type="entry name" value="Ribonuclease Z/Hydroxyacylglutathione hydrolase-like"/>
    <property type="match status" value="1"/>
</dbReference>
<sequence>MDIIYLGHSSFKLSTSKGPNVLTDPYDPEMLGFSFPKISAEIVTVSHDHGDHNRSDLVSDVQKVISGPGEYEVNGVSVIGIGSYHDDKKGAERGKNTMYVIEMEGLRIAHLGDLGHKLSEGQATKLGDIDVLFIPVGGEYTINVETAIEVVHSIEPKVIIPMHYKAAGINEKTFAKLAPLEEFVSAIGLNSEEMTKLTVKAGDLDEDNHRLVILNKK</sequence>
<protein>
    <recommendedName>
        <fullName evidence="3">Lactamase</fullName>
    </recommendedName>
</protein>
<dbReference type="SUPFAM" id="SSF56281">
    <property type="entry name" value="Metallo-hydrolase/oxidoreductase"/>
    <property type="match status" value="1"/>
</dbReference>
<comment type="caution">
    <text evidence="1">The sequence shown here is derived from an EMBL/GenBank/DDBJ whole genome shotgun (WGS) entry which is preliminary data.</text>
</comment>
<evidence type="ECO:0000313" key="2">
    <source>
        <dbReference type="Proteomes" id="UP000177263"/>
    </source>
</evidence>
<proteinExistence type="predicted"/>
<organism evidence="1 2">
    <name type="scientific">Candidatus Woesebacteria bacterium RIFCSPHIGHO2_01_FULL_41_10</name>
    <dbReference type="NCBI Taxonomy" id="1802500"/>
    <lineage>
        <taxon>Bacteria</taxon>
        <taxon>Candidatus Woeseibacteriota</taxon>
    </lineage>
</organism>
<accession>A0A1F7YRA4</accession>
<name>A0A1F7YRA4_9BACT</name>
<dbReference type="PANTHER" id="PTHR42967">
    <property type="entry name" value="METAL DEPENDENT HYDROLASE"/>
    <property type="match status" value="1"/>
</dbReference>
<dbReference type="STRING" id="1802500.A2801_01835"/>
<dbReference type="Pfam" id="PF13483">
    <property type="entry name" value="Lactamase_B_3"/>
    <property type="match status" value="1"/>
</dbReference>
<dbReference type="PANTHER" id="PTHR42967:SF1">
    <property type="entry name" value="MBL FOLD METALLO-HYDROLASE"/>
    <property type="match status" value="1"/>
</dbReference>
<dbReference type="AlphaFoldDB" id="A0A1F7YRA4"/>
<evidence type="ECO:0000313" key="1">
    <source>
        <dbReference type="EMBL" id="OGM29138.1"/>
    </source>
</evidence>